<comment type="caution">
    <text evidence="1">The sequence shown here is derived from an EMBL/GenBank/DDBJ whole genome shotgun (WGS) entry which is preliminary data.</text>
</comment>
<dbReference type="EMBL" id="JTDY01003253">
    <property type="protein sequence ID" value="KOB69874.1"/>
    <property type="molecule type" value="Genomic_DNA"/>
</dbReference>
<evidence type="ECO:0000313" key="1">
    <source>
        <dbReference type="EMBL" id="KOB69874.1"/>
    </source>
</evidence>
<keyword evidence="2" id="KW-1185">Reference proteome</keyword>
<gene>
    <name evidence="1" type="ORF">OBRU01_12655</name>
</gene>
<proteinExistence type="predicted"/>
<protein>
    <submittedName>
        <fullName evidence="1">TPR repeat-containing protein</fullName>
    </submittedName>
</protein>
<accession>A0A0L7L3K8</accession>
<evidence type="ECO:0000313" key="2">
    <source>
        <dbReference type="Proteomes" id="UP000037510"/>
    </source>
</evidence>
<organism evidence="1 2">
    <name type="scientific">Operophtera brumata</name>
    <name type="common">Winter moth</name>
    <name type="synonym">Phalaena brumata</name>
    <dbReference type="NCBI Taxonomy" id="104452"/>
    <lineage>
        <taxon>Eukaryota</taxon>
        <taxon>Metazoa</taxon>
        <taxon>Ecdysozoa</taxon>
        <taxon>Arthropoda</taxon>
        <taxon>Hexapoda</taxon>
        <taxon>Insecta</taxon>
        <taxon>Pterygota</taxon>
        <taxon>Neoptera</taxon>
        <taxon>Endopterygota</taxon>
        <taxon>Lepidoptera</taxon>
        <taxon>Glossata</taxon>
        <taxon>Ditrysia</taxon>
        <taxon>Geometroidea</taxon>
        <taxon>Geometridae</taxon>
        <taxon>Larentiinae</taxon>
        <taxon>Operophtera</taxon>
    </lineage>
</organism>
<name>A0A0L7L3K8_OPEBR</name>
<sequence length="136" mass="14919">MYPEKLLVEVAPSERTALQALLQLADTRLLALRTAEKLLVEVAPSERTALQALLQLADTRLLALRTAEKLLVEVAPSERTALQALLQLATRQKAPAERVLELDRKASPYISELHSAGLAELRDRGVCCLGLDEELA</sequence>
<reference evidence="1 2" key="1">
    <citation type="journal article" date="2015" name="Genome Biol. Evol.">
        <title>The genome of winter moth (Operophtera brumata) provides a genomic perspective on sexual dimorphism and phenology.</title>
        <authorList>
            <person name="Derks M.F."/>
            <person name="Smit S."/>
            <person name="Salis L."/>
            <person name="Schijlen E."/>
            <person name="Bossers A."/>
            <person name="Mateman C."/>
            <person name="Pijl A.S."/>
            <person name="de Ridder D."/>
            <person name="Groenen M.A."/>
            <person name="Visser M.E."/>
            <person name="Megens H.J."/>
        </authorList>
    </citation>
    <scope>NUCLEOTIDE SEQUENCE [LARGE SCALE GENOMIC DNA]</scope>
    <source>
        <strain evidence="1">WM2013NL</strain>
        <tissue evidence="1">Head and thorax</tissue>
    </source>
</reference>
<dbReference type="AlphaFoldDB" id="A0A0L7L3K8"/>
<dbReference type="Proteomes" id="UP000037510">
    <property type="component" value="Unassembled WGS sequence"/>
</dbReference>